<feature type="transmembrane region" description="Helical" evidence="8">
    <location>
        <begin position="208"/>
        <end position="227"/>
    </location>
</feature>
<evidence type="ECO:0000259" key="9">
    <source>
        <dbReference type="PROSITE" id="PS51012"/>
    </source>
</evidence>
<dbReference type="PROSITE" id="PS51012">
    <property type="entry name" value="ABC_TM2"/>
    <property type="match status" value="1"/>
</dbReference>
<evidence type="ECO:0000313" key="11">
    <source>
        <dbReference type="Proteomes" id="UP000602647"/>
    </source>
</evidence>
<dbReference type="InterPro" id="IPR047817">
    <property type="entry name" value="ABC2_TM_bact-type"/>
</dbReference>
<dbReference type="GO" id="GO:0140359">
    <property type="term" value="F:ABC-type transporter activity"/>
    <property type="evidence" value="ECO:0007669"/>
    <property type="project" value="InterPro"/>
</dbReference>
<feature type="transmembrane region" description="Helical" evidence="8">
    <location>
        <begin position="109"/>
        <end position="137"/>
    </location>
</feature>
<keyword evidence="3 8" id="KW-0813">Transport</keyword>
<evidence type="ECO:0000256" key="8">
    <source>
        <dbReference type="RuleBase" id="RU361157"/>
    </source>
</evidence>
<dbReference type="RefSeq" id="WP_187303954.1">
    <property type="nucleotide sequence ID" value="NZ_JACRYT010000020.1"/>
</dbReference>
<dbReference type="PANTHER" id="PTHR30413">
    <property type="entry name" value="INNER MEMBRANE TRANSPORT PERMEASE"/>
    <property type="match status" value="1"/>
</dbReference>
<accession>A0A923NMV4</accession>
<keyword evidence="4 8" id="KW-1003">Cell membrane</keyword>
<dbReference type="GO" id="GO:0005886">
    <property type="term" value="C:plasma membrane"/>
    <property type="evidence" value="ECO:0007669"/>
    <property type="project" value="UniProtKB-SubCell"/>
</dbReference>
<evidence type="ECO:0000256" key="4">
    <source>
        <dbReference type="ARBA" id="ARBA00022475"/>
    </source>
</evidence>
<feature type="transmembrane region" description="Helical" evidence="8">
    <location>
        <begin position="177"/>
        <end position="196"/>
    </location>
</feature>
<dbReference type="GO" id="GO:0015920">
    <property type="term" value="P:lipopolysaccharide transport"/>
    <property type="evidence" value="ECO:0007669"/>
    <property type="project" value="TreeGrafter"/>
</dbReference>
<dbReference type="AlphaFoldDB" id="A0A923NMV4"/>
<dbReference type="Pfam" id="PF01061">
    <property type="entry name" value="ABC2_membrane"/>
    <property type="match status" value="1"/>
</dbReference>
<evidence type="ECO:0000256" key="5">
    <source>
        <dbReference type="ARBA" id="ARBA00022692"/>
    </source>
</evidence>
<protein>
    <recommendedName>
        <fullName evidence="8">Transport permease protein</fullName>
    </recommendedName>
</protein>
<dbReference type="InterPro" id="IPR013525">
    <property type="entry name" value="ABC2_TM"/>
</dbReference>
<evidence type="ECO:0000256" key="3">
    <source>
        <dbReference type="ARBA" id="ARBA00022448"/>
    </source>
</evidence>
<comment type="subcellular location">
    <subcellularLocation>
        <location evidence="1 8">Cell membrane</location>
        <topology evidence="1 8">Multi-pass membrane protein</topology>
    </subcellularLocation>
</comment>
<evidence type="ECO:0000256" key="7">
    <source>
        <dbReference type="ARBA" id="ARBA00023136"/>
    </source>
</evidence>
<feature type="transmembrane region" description="Helical" evidence="8">
    <location>
        <begin position="67"/>
        <end position="88"/>
    </location>
</feature>
<sequence length="268" mass="31138">MRLVVNIIKDHIAWRHQIFKLAKADIVKTYSGAALGWSWAIVKPTITIFVYWFAFSIGLRLGADINGIPYILWLIAGIIPWFYMSDMITQGASAIRKYKFLVTKMKFPVATIPTFVSLSKFAIHLCLMVIVVVIYGVSGFFPDVYMLQLPFYMLCMFLFFTCWGLFSSMLSAMSKDFLNLVKSFTTAFFWLSGIMWDVNRIDHGTLHTVLMFNPITYIVSGFRNVFVYKVWFFEEPTHLLYFCIVLVVMMLLAFWSYKKLIKEIPDVL</sequence>
<feature type="transmembrane region" description="Helical" evidence="8">
    <location>
        <begin position="239"/>
        <end position="257"/>
    </location>
</feature>
<dbReference type="PANTHER" id="PTHR30413:SF10">
    <property type="entry name" value="CAPSULE POLYSACCHARIDE EXPORT INNER-MEMBRANE PROTEIN CTRC"/>
    <property type="match status" value="1"/>
</dbReference>
<comment type="caution">
    <text evidence="10">The sequence shown here is derived from an EMBL/GenBank/DDBJ whole genome shotgun (WGS) entry which is preliminary data.</text>
</comment>
<feature type="domain" description="ABC transmembrane type-2" evidence="9">
    <location>
        <begin position="35"/>
        <end position="260"/>
    </location>
</feature>
<proteinExistence type="inferred from homology"/>
<name>A0A923NMV4_9FIRM</name>
<keyword evidence="6 8" id="KW-1133">Transmembrane helix</keyword>
<organism evidence="10 11">
    <name type="scientific">Zhenpiania hominis</name>
    <dbReference type="NCBI Taxonomy" id="2763644"/>
    <lineage>
        <taxon>Bacteria</taxon>
        <taxon>Bacillati</taxon>
        <taxon>Bacillota</taxon>
        <taxon>Clostridia</taxon>
        <taxon>Peptostreptococcales</taxon>
        <taxon>Anaerovoracaceae</taxon>
        <taxon>Zhenpiania</taxon>
    </lineage>
</organism>
<dbReference type="Proteomes" id="UP000602647">
    <property type="component" value="Unassembled WGS sequence"/>
</dbReference>
<gene>
    <name evidence="10" type="ORF">H9L42_13585</name>
</gene>
<keyword evidence="11" id="KW-1185">Reference proteome</keyword>
<evidence type="ECO:0000256" key="1">
    <source>
        <dbReference type="ARBA" id="ARBA00004651"/>
    </source>
</evidence>
<feature type="transmembrane region" description="Helical" evidence="8">
    <location>
        <begin position="149"/>
        <end position="170"/>
    </location>
</feature>
<comment type="similarity">
    <text evidence="2 8">Belongs to the ABC-2 integral membrane protein family.</text>
</comment>
<evidence type="ECO:0000313" key="10">
    <source>
        <dbReference type="EMBL" id="MBC6680856.1"/>
    </source>
</evidence>
<keyword evidence="7 8" id="KW-0472">Membrane</keyword>
<dbReference type="EMBL" id="JACRYT010000020">
    <property type="protein sequence ID" value="MBC6680856.1"/>
    <property type="molecule type" value="Genomic_DNA"/>
</dbReference>
<evidence type="ECO:0000256" key="6">
    <source>
        <dbReference type="ARBA" id="ARBA00022989"/>
    </source>
</evidence>
<evidence type="ECO:0000256" key="2">
    <source>
        <dbReference type="ARBA" id="ARBA00007783"/>
    </source>
</evidence>
<reference evidence="10" key="1">
    <citation type="submission" date="2020-08" db="EMBL/GenBank/DDBJ databases">
        <title>Genome public.</title>
        <authorList>
            <person name="Liu C."/>
            <person name="Sun Q."/>
        </authorList>
    </citation>
    <scope>NUCLEOTIDE SEQUENCE</scope>
    <source>
        <strain evidence="10">BX12</strain>
    </source>
</reference>
<keyword evidence="5 8" id="KW-0812">Transmembrane</keyword>
<feature type="transmembrane region" description="Helical" evidence="8">
    <location>
        <begin position="33"/>
        <end position="55"/>
    </location>
</feature>